<dbReference type="EMBL" id="SGPM01000047">
    <property type="protein sequence ID" value="THH31457.1"/>
    <property type="molecule type" value="Genomic_DNA"/>
</dbReference>
<evidence type="ECO:0000313" key="4">
    <source>
        <dbReference type="Proteomes" id="UP000308730"/>
    </source>
</evidence>
<protein>
    <submittedName>
        <fullName evidence="3">Uncharacterized protein</fullName>
    </submittedName>
</protein>
<dbReference type="Pfam" id="PF14022">
    <property type="entry name" value="DUF4238"/>
    <property type="match status" value="1"/>
</dbReference>
<dbReference type="InterPro" id="IPR025332">
    <property type="entry name" value="DUF4238"/>
</dbReference>
<accession>A0A4S4N0F8</accession>
<feature type="transmembrane region" description="Helical" evidence="2">
    <location>
        <begin position="571"/>
        <end position="592"/>
    </location>
</feature>
<dbReference type="Proteomes" id="UP000308730">
    <property type="component" value="Unassembled WGS sequence"/>
</dbReference>
<evidence type="ECO:0000256" key="1">
    <source>
        <dbReference type="SAM" id="MobiDB-lite"/>
    </source>
</evidence>
<keyword evidence="2" id="KW-1133">Transmembrane helix</keyword>
<organism evidence="3 4">
    <name type="scientific">Antrodiella citrinella</name>
    <dbReference type="NCBI Taxonomy" id="2447956"/>
    <lineage>
        <taxon>Eukaryota</taxon>
        <taxon>Fungi</taxon>
        <taxon>Dikarya</taxon>
        <taxon>Basidiomycota</taxon>
        <taxon>Agaricomycotina</taxon>
        <taxon>Agaricomycetes</taxon>
        <taxon>Polyporales</taxon>
        <taxon>Steccherinaceae</taxon>
        <taxon>Antrodiella</taxon>
    </lineage>
</organism>
<proteinExistence type="predicted"/>
<reference evidence="3 4" key="1">
    <citation type="submission" date="2019-02" db="EMBL/GenBank/DDBJ databases">
        <title>Genome sequencing of the rare red list fungi Antrodiella citrinella (Flaviporus citrinellus).</title>
        <authorList>
            <person name="Buettner E."/>
            <person name="Kellner H."/>
        </authorList>
    </citation>
    <scope>NUCLEOTIDE SEQUENCE [LARGE SCALE GENOMIC DNA]</scope>
    <source>
        <strain evidence="3 4">DSM 108506</strain>
    </source>
</reference>
<feature type="transmembrane region" description="Helical" evidence="2">
    <location>
        <begin position="498"/>
        <end position="516"/>
    </location>
</feature>
<keyword evidence="4" id="KW-1185">Reference proteome</keyword>
<evidence type="ECO:0000256" key="2">
    <source>
        <dbReference type="SAM" id="Phobius"/>
    </source>
</evidence>
<name>A0A4S4N0F8_9APHY</name>
<keyword evidence="2" id="KW-0472">Membrane</keyword>
<dbReference type="OrthoDB" id="5340163at2759"/>
<feature type="transmembrane region" description="Helical" evidence="2">
    <location>
        <begin position="528"/>
        <end position="551"/>
    </location>
</feature>
<evidence type="ECO:0000313" key="3">
    <source>
        <dbReference type="EMBL" id="THH31457.1"/>
    </source>
</evidence>
<dbReference type="AlphaFoldDB" id="A0A4S4N0F8"/>
<feature type="compositionally biased region" description="Low complexity" evidence="1">
    <location>
        <begin position="452"/>
        <end position="467"/>
    </location>
</feature>
<gene>
    <name evidence="3" type="ORF">EUX98_g2753</name>
</gene>
<feature type="region of interest" description="Disordered" evidence="1">
    <location>
        <begin position="437"/>
        <end position="471"/>
    </location>
</feature>
<sequence length="608" mass="68980">MHDVQEDKLLLGTPLSRAYGVFDMYKIEGTASESNLYHIEGLFSKLESQASTVIAKLHKAIDGSNVLARTPVTLSRAEVNTLRKFLFLADYRGGRRMTQFLEEKFDKNGRIEVETFKQKHNLDNMRAVWLFNLQNMLTSEHWEIPDNDKIIESDRTLYFRDMCLMQLAFFVAPDDCEFLMTDNGLGLWEGTYLPSSMLMRHLANPDVNPAHLAWIHTTTYPVSPKLLIMLRNIAMDDPQEGRGRQFSVLGDNVPDDSFFRDLPRTSVEVKHATPFSSFSEYPEPLRTRFAESFGAKYKVVGSRVQDLLTFRMHLLDAEQCARVNFIRLENHPRLITFKSPRNLLSAIRYHEATEGTRAAGELLGERPTKASYTSLISQLEHLIEHGVVPSPSTDASNVAQPHVPTSPPLNPRAPSFYPTISFVQDTSLIEQLRTRPHSFAGGEGTAPATETSQASASSGPPVAPSVQHTPTRKVRKRLMRREIYPVPHYNPNLLPPHYLRLTGVALVCILVVVPITMSTQGYPYMKSICFFVLRSIFFLAKLFLWACRAFLQQCLEDMADTLVSAVKLSIKLVIFLAKLVAILIFCAFCLIIEGTESRERRSRQQYQY</sequence>
<keyword evidence="2" id="KW-0812">Transmembrane</keyword>
<comment type="caution">
    <text evidence="3">The sequence shown here is derived from an EMBL/GenBank/DDBJ whole genome shotgun (WGS) entry which is preliminary data.</text>
</comment>